<reference evidence="3 4" key="1">
    <citation type="submission" date="2013-03" db="EMBL/GenBank/DDBJ databases">
        <title>The Genome Sequence of Exophiala aquamarina CBS 119918.</title>
        <authorList>
            <consortium name="The Broad Institute Genomics Platform"/>
            <person name="Cuomo C."/>
            <person name="de Hoog S."/>
            <person name="Gorbushina A."/>
            <person name="Walker B."/>
            <person name="Young S.K."/>
            <person name="Zeng Q."/>
            <person name="Gargeya S."/>
            <person name="Fitzgerald M."/>
            <person name="Haas B."/>
            <person name="Abouelleil A."/>
            <person name="Allen A.W."/>
            <person name="Alvarado L."/>
            <person name="Arachchi H.M."/>
            <person name="Berlin A.M."/>
            <person name="Chapman S.B."/>
            <person name="Gainer-Dewar J."/>
            <person name="Goldberg J."/>
            <person name="Griggs A."/>
            <person name="Gujja S."/>
            <person name="Hansen M."/>
            <person name="Howarth C."/>
            <person name="Imamovic A."/>
            <person name="Ireland A."/>
            <person name="Larimer J."/>
            <person name="McCowan C."/>
            <person name="Murphy C."/>
            <person name="Pearson M."/>
            <person name="Poon T.W."/>
            <person name="Priest M."/>
            <person name="Roberts A."/>
            <person name="Saif S."/>
            <person name="Shea T."/>
            <person name="Sisk P."/>
            <person name="Sykes S."/>
            <person name="Wortman J."/>
            <person name="Nusbaum C."/>
            <person name="Birren B."/>
        </authorList>
    </citation>
    <scope>NUCLEOTIDE SEQUENCE [LARGE SCALE GENOMIC DNA]</scope>
    <source>
        <strain evidence="3 4">CBS 119918</strain>
    </source>
</reference>
<sequence length="198" mass="21738">MSSSTGIKKHTDSLPSNLANPTIHITSHDPATAKAVVHSSKKNPWTYFRDDTVGFNVVYTTGKFPVSLNDEVDIKAHEQTIESGTLGLVKPGGTVCRIVDFGPGNAPLMHRTQSLDYGIVLEGTVEMRLDDESVTILNKGDIAVQRGTMHEWSNHHKNEWARMLFVLQDSEPVIVAGQRLKEDLGGSHSDVPPSRNDQ</sequence>
<feature type="region of interest" description="Disordered" evidence="1">
    <location>
        <begin position="1"/>
        <end position="23"/>
    </location>
</feature>
<feature type="compositionally biased region" description="Polar residues" evidence="1">
    <location>
        <begin position="13"/>
        <end position="23"/>
    </location>
</feature>
<dbReference type="VEuPathDB" id="FungiDB:A1O9_08993"/>
<proteinExistence type="predicted"/>
<dbReference type="AlphaFoldDB" id="A0A072P3V8"/>
<dbReference type="Pfam" id="PF07883">
    <property type="entry name" value="Cupin_2"/>
    <property type="match status" value="1"/>
</dbReference>
<dbReference type="HOGENOM" id="CLU_096188_0_0_1"/>
<dbReference type="Gene3D" id="2.60.120.10">
    <property type="entry name" value="Jelly Rolls"/>
    <property type="match status" value="1"/>
</dbReference>
<organism evidence="3 4">
    <name type="scientific">Exophiala aquamarina CBS 119918</name>
    <dbReference type="NCBI Taxonomy" id="1182545"/>
    <lineage>
        <taxon>Eukaryota</taxon>
        <taxon>Fungi</taxon>
        <taxon>Dikarya</taxon>
        <taxon>Ascomycota</taxon>
        <taxon>Pezizomycotina</taxon>
        <taxon>Eurotiomycetes</taxon>
        <taxon>Chaetothyriomycetidae</taxon>
        <taxon>Chaetothyriales</taxon>
        <taxon>Herpotrichiellaceae</taxon>
        <taxon>Exophiala</taxon>
    </lineage>
</organism>
<dbReference type="OrthoDB" id="5840532at2759"/>
<evidence type="ECO:0000313" key="4">
    <source>
        <dbReference type="Proteomes" id="UP000027920"/>
    </source>
</evidence>
<dbReference type="PANTHER" id="PTHR36156">
    <property type="entry name" value="SLR2101 PROTEIN"/>
    <property type="match status" value="1"/>
</dbReference>
<dbReference type="InterPro" id="IPR014710">
    <property type="entry name" value="RmlC-like_jellyroll"/>
</dbReference>
<dbReference type="GeneID" id="25283903"/>
<keyword evidence="4" id="KW-1185">Reference proteome</keyword>
<name>A0A072P3V8_9EURO</name>
<protein>
    <recommendedName>
        <fullName evidence="2">Cupin type-2 domain-containing protein</fullName>
    </recommendedName>
</protein>
<dbReference type="CDD" id="cd02231">
    <property type="entry name" value="cupin_BLL6423-like"/>
    <property type="match status" value="1"/>
</dbReference>
<dbReference type="PANTHER" id="PTHR36156:SF2">
    <property type="entry name" value="CUPIN TYPE-2 DOMAIN-CONTAINING PROTEIN"/>
    <property type="match status" value="1"/>
</dbReference>
<dbReference type="SUPFAM" id="SSF51182">
    <property type="entry name" value="RmlC-like cupins"/>
    <property type="match status" value="1"/>
</dbReference>
<evidence type="ECO:0000256" key="1">
    <source>
        <dbReference type="SAM" id="MobiDB-lite"/>
    </source>
</evidence>
<dbReference type="InterPro" id="IPR013096">
    <property type="entry name" value="Cupin_2"/>
</dbReference>
<accession>A0A072P3V8</accession>
<gene>
    <name evidence="3" type="ORF">A1O9_08993</name>
</gene>
<dbReference type="InterPro" id="IPR047142">
    <property type="entry name" value="OryJ/VirC-like"/>
</dbReference>
<dbReference type="InterPro" id="IPR011051">
    <property type="entry name" value="RmlC_Cupin_sf"/>
</dbReference>
<dbReference type="STRING" id="1182545.A0A072P3V8"/>
<dbReference type="RefSeq" id="XP_013257141.1">
    <property type="nucleotide sequence ID" value="XM_013401687.1"/>
</dbReference>
<dbReference type="Proteomes" id="UP000027920">
    <property type="component" value="Unassembled WGS sequence"/>
</dbReference>
<evidence type="ECO:0000259" key="2">
    <source>
        <dbReference type="Pfam" id="PF07883"/>
    </source>
</evidence>
<dbReference type="EMBL" id="AMGV01000009">
    <property type="protein sequence ID" value="KEF54551.1"/>
    <property type="molecule type" value="Genomic_DNA"/>
</dbReference>
<comment type="caution">
    <text evidence="3">The sequence shown here is derived from an EMBL/GenBank/DDBJ whole genome shotgun (WGS) entry which is preliminary data.</text>
</comment>
<feature type="domain" description="Cupin type-2" evidence="2">
    <location>
        <begin position="98"/>
        <end position="166"/>
    </location>
</feature>
<evidence type="ECO:0000313" key="3">
    <source>
        <dbReference type="EMBL" id="KEF54551.1"/>
    </source>
</evidence>